<feature type="region of interest" description="Disordered" evidence="1">
    <location>
        <begin position="753"/>
        <end position="789"/>
    </location>
</feature>
<name>A0ABR2VBP7_9PEZI</name>
<dbReference type="PANTHER" id="PTHR40788">
    <property type="entry name" value="CLR5 DOMAIN-CONTAINING PROTEIN-RELATED"/>
    <property type="match status" value="1"/>
</dbReference>
<reference evidence="2 3" key="1">
    <citation type="journal article" date="2024" name="J. Plant Pathol.">
        <title>Sequence and assembly of the genome of Seiridium unicorne, isolate CBS 538.82, causal agent of cypress canker disease.</title>
        <authorList>
            <person name="Scali E."/>
            <person name="Rocca G.D."/>
            <person name="Danti R."/>
            <person name="Garbelotto M."/>
            <person name="Barberini S."/>
            <person name="Baroncelli R."/>
            <person name="Emiliani G."/>
        </authorList>
    </citation>
    <scope>NUCLEOTIDE SEQUENCE [LARGE SCALE GENOMIC DNA]</scope>
    <source>
        <strain evidence="2 3">BM-138-508</strain>
    </source>
</reference>
<gene>
    <name evidence="2" type="ORF">SUNI508_13893</name>
</gene>
<dbReference type="Proteomes" id="UP001408356">
    <property type="component" value="Unassembled WGS sequence"/>
</dbReference>
<organism evidence="2 3">
    <name type="scientific">Seiridium unicorne</name>
    <dbReference type="NCBI Taxonomy" id="138068"/>
    <lineage>
        <taxon>Eukaryota</taxon>
        <taxon>Fungi</taxon>
        <taxon>Dikarya</taxon>
        <taxon>Ascomycota</taxon>
        <taxon>Pezizomycotina</taxon>
        <taxon>Sordariomycetes</taxon>
        <taxon>Xylariomycetidae</taxon>
        <taxon>Amphisphaeriales</taxon>
        <taxon>Sporocadaceae</taxon>
        <taxon>Seiridium</taxon>
    </lineage>
</organism>
<evidence type="ECO:0000256" key="1">
    <source>
        <dbReference type="SAM" id="MobiDB-lite"/>
    </source>
</evidence>
<accession>A0ABR2VBP7</accession>
<keyword evidence="3" id="KW-1185">Reference proteome</keyword>
<evidence type="ECO:0000313" key="3">
    <source>
        <dbReference type="Proteomes" id="UP001408356"/>
    </source>
</evidence>
<feature type="region of interest" description="Disordered" evidence="1">
    <location>
        <begin position="811"/>
        <end position="848"/>
    </location>
</feature>
<proteinExistence type="predicted"/>
<evidence type="ECO:0000313" key="2">
    <source>
        <dbReference type="EMBL" id="KAK9423959.1"/>
    </source>
</evidence>
<dbReference type="PANTHER" id="PTHR40788:SF2">
    <property type="entry name" value="CLR5 DOMAIN-CONTAINING PROTEIN"/>
    <property type="match status" value="1"/>
</dbReference>
<comment type="caution">
    <text evidence="2">The sequence shown here is derived from an EMBL/GenBank/DDBJ whole genome shotgun (WGS) entry which is preliminary data.</text>
</comment>
<sequence>MEPNDQGFDYYNMAMDIHQLLEENYDVETFDMVTFHPLKIEATLSGYGSKDSEQKDAKDEKYGHLGFVANEHRQIAFPVIPDQAANAPDIFTLSLRLCGLFFAQTDARRNKFFQPLCIIWKNLLKMNPLQPSLNHQFDPFEPHPELDDVDIPDPSSVDWVNNSGPFGIFSARGMRPPKMMSPTEVRREAAHRAGKIFANYNLLRSVLERHEATIQKRWEKKSKAQRLVILLEAWPGMATTHRPDFAAFRKHAGNLNSVALQHRRSFIWPSINQEDLTEPRTLPLLLNARRQKPSKRIRSRRWRGNASREKDYGRLMDWEEHEDAFDWVHSRKQFLPGEGLLILEFQDELLKFLVHCCQRILHEIPLDQMTSDAYAIQPEPIPKRSIDTSGFASLAVLAKEAAYRPPANLDLEKIESLLAARAAQAEDHVWALREDPSYFADKLLEMKEHRQEMIRDIQGDIHPTLKPGRDGLLWARVIGSVLVESYFQLESFVELRDQAHRLRILQKKHKSNISPQKSLPEEYLAALLKFRHYLNQVSKGALNQLKTPVVASPPLRVYFVRNVPASGTSSKLEVMSKPSAKMDNVTRHLVWLLQTLWEDGNDLFLCRMTTVIDELDRLLRVEPKTSGMVSPYIAMLIGELSIVGECLRQLEIYQPWANGFEQELVDRDEGIKNEFAHRTQSWGRVLETFRDQNLVGVRQLGEPSDGKFQYPVGKRQNKANVETLRAAEARLDAFWAVVDRLLREKAGNLGNTANKKLLSQRGDLQRTPEWVEPAAKKDQNPKSDTNSPALVAPLSQLSLSSEPPSFARREILGSGARKTKAKRRGTPSAPTVSDEDKATSPPRTSVDLQPTFSVDARALKVFRILFLDPAANTTAGEVAWRDFLHAMDSTGFAAEKLYGSVWHFQPTKLDVERSIQFHEPHPRGKIPFMVARRHGRRLNRAYGWIGSLFVLKDKTTVSAHGV</sequence>
<dbReference type="EMBL" id="JARVKF010000055">
    <property type="protein sequence ID" value="KAK9423959.1"/>
    <property type="molecule type" value="Genomic_DNA"/>
</dbReference>
<protein>
    <submittedName>
        <fullName evidence="2">Uncharacterized protein</fullName>
    </submittedName>
</protein>